<evidence type="ECO:0000256" key="3">
    <source>
        <dbReference type="ARBA" id="ARBA00022606"/>
    </source>
</evidence>
<dbReference type="EnsemblMetazoa" id="AALB015496-RA">
    <property type="protein sequence ID" value="AALB015496-PA"/>
    <property type="gene ID" value="AALB015496"/>
</dbReference>
<reference evidence="10 11" key="1">
    <citation type="journal article" date="2017" name="G3 (Bethesda)">
        <title>The Physical Genome Mapping of Anopheles albimanus Corrected Scaffold Misassemblies and Identified Interarm Rearrangements in Genus Anopheles.</title>
        <authorList>
            <person name="Artemov G.N."/>
            <person name="Peery A.N."/>
            <person name="Jiang X."/>
            <person name="Tu Z."/>
            <person name="Stegniy V.N."/>
            <person name="Sharakhova M.V."/>
            <person name="Sharakhov I.V."/>
        </authorList>
    </citation>
    <scope>NUCLEOTIDE SEQUENCE [LARGE SCALE GENOMIC DNA]</scope>
    <source>
        <strain evidence="10 11">ALBI9_A</strain>
    </source>
</reference>
<dbReference type="GO" id="GO:0007165">
    <property type="term" value="P:signal transduction"/>
    <property type="evidence" value="ECO:0007669"/>
    <property type="project" value="UniProtKB-KW"/>
</dbReference>
<dbReference type="GO" id="GO:0004984">
    <property type="term" value="F:olfactory receptor activity"/>
    <property type="evidence" value="ECO:0007669"/>
    <property type="project" value="InterPro"/>
</dbReference>
<comment type="subcellular location">
    <subcellularLocation>
        <location evidence="1">Cell membrane</location>
        <topology evidence="1">Multi-pass membrane protein</topology>
    </subcellularLocation>
</comment>
<dbReference type="VEuPathDB" id="VectorBase:AALB20_032541"/>
<dbReference type="GO" id="GO:0005549">
    <property type="term" value="F:odorant binding"/>
    <property type="evidence" value="ECO:0007669"/>
    <property type="project" value="InterPro"/>
</dbReference>
<keyword evidence="5" id="KW-0552">Olfaction</keyword>
<evidence type="ECO:0000256" key="6">
    <source>
        <dbReference type="ARBA" id="ARBA00022989"/>
    </source>
</evidence>
<keyword evidence="11" id="KW-1185">Reference proteome</keyword>
<organism evidence="10 11">
    <name type="scientific">Anopheles albimanus</name>
    <name type="common">New world malaria mosquito</name>
    <dbReference type="NCBI Taxonomy" id="7167"/>
    <lineage>
        <taxon>Eukaryota</taxon>
        <taxon>Metazoa</taxon>
        <taxon>Ecdysozoa</taxon>
        <taxon>Arthropoda</taxon>
        <taxon>Hexapoda</taxon>
        <taxon>Insecta</taxon>
        <taxon>Pterygota</taxon>
        <taxon>Neoptera</taxon>
        <taxon>Endopterygota</taxon>
        <taxon>Diptera</taxon>
        <taxon>Nematocera</taxon>
        <taxon>Culicoidea</taxon>
        <taxon>Culicidae</taxon>
        <taxon>Anophelinae</taxon>
        <taxon>Anopheles</taxon>
    </lineage>
</organism>
<dbReference type="AlphaFoldDB" id="A0A182FZQ7"/>
<keyword evidence="8" id="KW-0675">Receptor</keyword>
<evidence type="ECO:0000256" key="9">
    <source>
        <dbReference type="ARBA" id="ARBA00023224"/>
    </source>
</evidence>
<accession>A0A182FZQ7</accession>
<dbReference type="STRING" id="7167.A0A182FZQ7"/>
<keyword evidence="3" id="KW-0716">Sensory transduction</keyword>
<name>A0A182FZQ7_ANOAL</name>
<evidence type="ECO:0000256" key="4">
    <source>
        <dbReference type="ARBA" id="ARBA00022692"/>
    </source>
</evidence>
<dbReference type="Proteomes" id="UP000069272">
    <property type="component" value="Chromosome 2R"/>
</dbReference>
<dbReference type="VEuPathDB" id="VectorBase:AALB015496"/>
<dbReference type="PANTHER" id="PTHR21137:SF35">
    <property type="entry name" value="ODORANT RECEPTOR 19A-RELATED"/>
    <property type="match status" value="1"/>
</dbReference>
<sequence length="398" mass="45841">MSSLVLHEVRYVLVAMGYTFDCFTPKICYSSRDSAIYWFLTMIPLVLLCEPQFAFLIFDAKDLYKFVSVLVPCTEIVLTNLKMVICNVKRAKILNLINDVQTVWDEYAASNLEEVRELLAVTRKKARVFVIVYTSAFMFICLEYALMPLWKWCYYHGFSSQPSNYTTKLPYPQRMFYSIESNASFGVTYFFIMVSVYLLGLALAGFDSVFTTLVMHITTLFKLLNMEIDQMGMQLRGGAKGKELKSTFKAIILKHKTYLAFIDQLEDAFSLVLMVQFLTSSIVICVVLYQLTLAFGWNEETIKTITYLPGAVLQLYVFCWYAQKITEEAELVANHIYSIPWYLGDPAYEKMCITLMAKAQKPAGVTASKFYMITLQSFQRIISTSYSYFTLLQTMNQQ</sequence>
<keyword evidence="6" id="KW-1133">Transmembrane helix</keyword>
<evidence type="ECO:0000256" key="2">
    <source>
        <dbReference type="ARBA" id="ARBA00022475"/>
    </source>
</evidence>
<dbReference type="PANTHER" id="PTHR21137">
    <property type="entry name" value="ODORANT RECEPTOR"/>
    <property type="match status" value="1"/>
</dbReference>
<keyword evidence="2" id="KW-1003">Cell membrane</keyword>
<keyword evidence="7" id="KW-0472">Membrane</keyword>
<dbReference type="GO" id="GO:0005886">
    <property type="term" value="C:plasma membrane"/>
    <property type="evidence" value="ECO:0007669"/>
    <property type="project" value="UniProtKB-SubCell"/>
</dbReference>
<evidence type="ECO:0000313" key="11">
    <source>
        <dbReference type="Proteomes" id="UP000069272"/>
    </source>
</evidence>
<dbReference type="Pfam" id="PF02949">
    <property type="entry name" value="7tm_6"/>
    <property type="match status" value="1"/>
</dbReference>
<evidence type="ECO:0000256" key="1">
    <source>
        <dbReference type="ARBA" id="ARBA00004651"/>
    </source>
</evidence>
<proteinExistence type="predicted"/>
<evidence type="ECO:0000256" key="8">
    <source>
        <dbReference type="ARBA" id="ARBA00023170"/>
    </source>
</evidence>
<keyword evidence="9" id="KW-0807">Transducer</keyword>
<dbReference type="InterPro" id="IPR004117">
    <property type="entry name" value="7tm6_olfct_rcpt"/>
</dbReference>
<reference evidence="10" key="2">
    <citation type="submission" date="2022-08" db="UniProtKB">
        <authorList>
            <consortium name="EnsemblMetazoa"/>
        </authorList>
    </citation>
    <scope>IDENTIFICATION</scope>
    <source>
        <strain evidence="10">STECLA/ALBI9_A</strain>
    </source>
</reference>
<protein>
    <submittedName>
        <fullName evidence="10">Uncharacterized protein</fullName>
    </submittedName>
</protein>
<evidence type="ECO:0000256" key="7">
    <source>
        <dbReference type="ARBA" id="ARBA00023136"/>
    </source>
</evidence>
<evidence type="ECO:0000313" key="10">
    <source>
        <dbReference type="EnsemblMetazoa" id="AALB015496-PA"/>
    </source>
</evidence>
<evidence type="ECO:0000256" key="5">
    <source>
        <dbReference type="ARBA" id="ARBA00022725"/>
    </source>
</evidence>
<keyword evidence="4" id="KW-0812">Transmembrane</keyword>